<dbReference type="AlphaFoldDB" id="Q69M91"/>
<gene>
    <name evidence="1" type="primary">OSJNBa0016A21.122</name>
</gene>
<evidence type="ECO:0000313" key="1">
    <source>
        <dbReference type="EMBL" id="BAD31678.1"/>
    </source>
</evidence>
<evidence type="ECO:0000313" key="2">
    <source>
        <dbReference type="Proteomes" id="UP000000763"/>
    </source>
</evidence>
<reference evidence="2" key="2">
    <citation type="journal article" date="2008" name="Nucleic Acids Res.">
        <title>The rice annotation project database (RAP-DB): 2008 update.</title>
        <authorList>
            <consortium name="The rice annotation project (RAP)"/>
        </authorList>
    </citation>
    <scope>GENOME REANNOTATION</scope>
    <source>
        <strain evidence="2">cv. Nipponbare</strain>
    </source>
</reference>
<sequence length="299" mass="33494">MDVNVVVLPTVVSRSCRLTVVVEPFDKVVEIKQKNRELADDHDIEYYPIFDGSHVLLLPHWQVAARFCWIHGLAKWSGGDRMHDTVHVTAYLPPASWGRKVTVFARREESVAALKLRIHGAQKVDMPLPECMWNDFVCGSLMVMMDHWPLGAYVEFDSGVVEVTIVDCKKMVETGSSSGSNRNTNVDANNNKIEQLNDNFEGDPETPLLAEGDYHFELNGVAMNEELSLEVWGPGPSCPTPGSAPANTHTGTGGYFDNNLRLGMEEQELVDGQGIEYYPILHVSHILLLVRWLVIEAWH</sequence>
<dbReference type="EMBL" id="AP005764">
    <property type="protein sequence ID" value="BAD31678.1"/>
    <property type="molecule type" value="Genomic_DNA"/>
</dbReference>
<name>Q69M91_ORYSJ</name>
<reference evidence="2" key="1">
    <citation type="journal article" date="2005" name="Nature">
        <title>The map-based sequence of the rice genome.</title>
        <authorList>
            <consortium name="International rice genome sequencing project (IRGSP)"/>
            <person name="Matsumoto T."/>
            <person name="Wu J."/>
            <person name="Kanamori H."/>
            <person name="Katayose Y."/>
            <person name="Fujisawa M."/>
            <person name="Namiki N."/>
            <person name="Mizuno H."/>
            <person name="Yamamoto K."/>
            <person name="Antonio B.A."/>
            <person name="Baba T."/>
            <person name="Sakata K."/>
            <person name="Nagamura Y."/>
            <person name="Aoki H."/>
            <person name="Arikawa K."/>
            <person name="Arita K."/>
            <person name="Bito T."/>
            <person name="Chiden Y."/>
            <person name="Fujitsuka N."/>
            <person name="Fukunaka R."/>
            <person name="Hamada M."/>
            <person name="Harada C."/>
            <person name="Hayashi A."/>
            <person name="Hijishita S."/>
            <person name="Honda M."/>
            <person name="Hosokawa S."/>
            <person name="Ichikawa Y."/>
            <person name="Idonuma A."/>
            <person name="Iijima M."/>
            <person name="Ikeda M."/>
            <person name="Ikeno M."/>
            <person name="Ito K."/>
            <person name="Ito S."/>
            <person name="Ito T."/>
            <person name="Ito Y."/>
            <person name="Ito Y."/>
            <person name="Iwabuchi A."/>
            <person name="Kamiya K."/>
            <person name="Karasawa W."/>
            <person name="Kurita K."/>
            <person name="Katagiri S."/>
            <person name="Kikuta A."/>
            <person name="Kobayashi H."/>
            <person name="Kobayashi N."/>
            <person name="Machita K."/>
            <person name="Maehara T."/>
            <person name="Masukawa M."/>
            <person name="Mizubayashi T."/>
            <person name="Mukai Y."/>
            <person name="Nagasaki H."/>
            <person name="Nagata Y."/>
            <person name="Naito S."/>
            <person name="Nakashima M."/>
            <person name="Nakama Y."/>
            <person name="Nakamichi Y."/>
            <person name="Nakamura M."/>
            <person name="Meguro A."/>
            <person name="Negishi M."/>
            <person name="Ohta I."/>
            <person name="Ohta T."/>
            <person name="Okamoto M."/>
            <person name="Ono N."/>
            <person name="Saji S."/>
            <person name="Sakaguchi M."/>
            <person name="Sakai K."/>
            <person name="Shibata M."/>
            <person name="Shimokawa T."/>
            <person name="Song J."/>
            <person name="Takazaki Y."/>
            <person name="Terasawa K."/>
            <person name="Tsugane M."/>
            <person name="Tsuji K."/>
            <person name="Ueda S."/>
            <person name="Waki K."/>
            <person name="Yamagata H."/>
            <person name="Yamamoto M."/>
            <person name="Yamamoto S."/>
            <person name="Yamane H."/>
            <person name="Yoshiki S."/>
            <person name="Yoshihara R."/>
            <person name="Yukawa K."/>
            <person name="Zhong H."/>
            <person name="Yano M."/>
            <person name="Yuan Q."/>
            <person name="Ouyang S."/>
            <person name="Liu J."/>
            <person name="Jones K.M."/>
            <person name="Gansberger K."/>
            <person name="Moffat K."/>
            <person name="Hill J."/>
            <person name="Bera J."/>
            <person name="Fadrosh D."/>
            <person name="Jin S."/>
            <person name="Johri S."/>
            <person name="Kim M."/>
            <person name="Overton L."/>
            <person name="Reardon M."/>
            <person name="Tsitrin T."/>
            <person name="Vuong H."/>
            <person name="Weaver B."/>
            <person name="Ciecko A."/>
            <person name="Tallon L."/>
            <person name="Jackson J."/>
            <person name="Pai G."/>
            <person name="Aken S.V."/>
            <person name="Utterback T."/>
            <person name="Reidmuller S."/>
            <person name="Feldblyum T."/>
            <person name="Hsiao J."/>
            <person name="Zismann V."/>
            <person name="Iobst S."/>
            <person name="de Vazeille A.R."/>
            <person name="Buell C.R."/>
            <person name="Ying K."/>
            <person name="Li Y."/>
            <person name="Lu T."/>
            <person name="Huang Y."/>
            <person name="Zhao Q."/>
            <person name="Feng Q."/>
            <person name="Zhang L."/>
            <person name="Zhu J."/>
            <person name="Weng Q."/>
            <person name="Mu J."/>
            <person name="Lu Y."/>
            <person name="Fan D."/>
            <person name="Liu Y."/>
            <person name="Guan J."/>
            <person name="Zhang Y."/>
            <person name="Yu S."/>
            <person name="Liu X."/>
            <person name="Zhang Y."/>
            <person name="Hong G."/>
            <person name="Han B."/>
            <person name="Choisne N."/>
            <person name="Demange N."/>
            <person name="Orjeda G."/>
            <person name="Samain S."/>
            <person name="Cattolico L."/>
            <person name="Pelletier E."/>
            <person name="Couloux A."/>
            <person name="Segurens B."/>
            <person name="Wincker P."/>
            <person name="D'Hont A."/>
            <person name="Scarpelli C."/>
            <person name="Weissenbach J."/>
            <person name="Salanoubat M."/>
            <person name="Quetier F."/>
            <person name="Yu Y."/>
            <person name="Kim H.R."/>
            <person name="Rambo T."/>
            <person name="Currie J."/>
            <person name="Collura K."/>
            <person name="Luo M."/>
            <person name="Yang T."/>
            <person name="Ammiraju J.S.S."/>
            <person name="Engler F."/>
            <person name="Soderlund C."/>
            <person name="Wing R.A."/>
            <person name="Palmer L.E."/>
            <person name="de la Bastide M."/>
            <person name="Spiegel L."/>
            <person name="Nascimento L."/>
            <person name="Zutavern T."/>
            <person name="O'Shaughnessy A."/>
            <person name="Dike S."/>
            <person name="Dedhia N."/>
            <person name="Preston R."/>
            <person name="Balija V."/>
            <person name="McCombie W.R."/>
            <person name="Chow T."/>
            <person name="Chen H."/>
            <person name="Chung M."/>
            <person name="Chen C."/>
            <person name="Shaw J."/>
            <person name="Wu H."/>
            <person name="Hsiao K."/>
            <person name="Chao Y."/>
            <person name="Chu M."/>
            <person name="Cheng C."/>
            <person name="Hour A."/>
            <person name="Lee P."/>
            <person name="Lin S."/>
            <person name="Lin Y."/>
            <person name="Liou J."/>
            <person name="Liu S."/>
            <person name="Hsing Y."/>
            <person name="Raghuvanshi S."/>
            <person name="Mohanty A."/>
            <person name="Bharti A.K."/>
            <person name="Gaur A."/>
            <person name="Gupta V."/>
            <person name="Kumar D."/>
            <person name="Ravi V."/>
            <person name="Vij S."/>
            <person name="Kapur A."/>
            <person name="Khurana P."/>
            <person name="Khurana P."/>
            <person name="Khurana J.P."/>
            <person name="Tyagi A.K."/>
            <person name="Gaikwad K."/>
            <person name="Singh A."/>
            <person name="Dalal V."/>
            <person name="Srivastava S."/>
            <person name="Dixit A."/>
            <person name="Pal A.K."/>
            <person name="Ghazi I.A."/>
            <person name="Yadav M."/>
            <person name="Pandit A."/>
            <person name="Bhargava A."/>
            <person name="Sureshbabu K."/>
            <person name="Batra K."/>
            <person name="Sharma T.R."/>
            <person name="Mohapatra T."/>
            <person name="Singh N.K."/>
            <person name="Messing J."/>
            <person name="Nelson A.B."/>
            <person name="Fuks G."/>
            <person name="Kavchok S."/>
            <person name="Keizer G."/>
            <person name="Linton E."/>
            <person name="Llaca V."/>
            <person name="Song R."/>
            <person name="Tanyolac B."/>
            <person name="Young S."/>
            <person name="Ho-Il K."/>
            <person name="Hahn J.H."/>
            <person name="Sangsakoo G."/>
            <person name="Vanavichit A."/>
            <person name="de Mattos Luiz.A.T."/>
            <person name="Zimmer P.D."/>
            <person name="Malone G."/>
            <person name="Dellagostin O."/>
            <person name="de Oliveira A.C."/>
            <person name="Bevan M."/>
            <person name="Bancroft I."/>
            <person name="Minx P."/>
            <person name="Cordum H."/>
            <person name="Wilson R."/>
            <person name="Cheng Z."/>
            <person name="Jin W."/>
            <person name="Jiang J."/>
            <person name="Leong S.A."/>
            <person name="Iwama H."/>
            <person name="Gojobori T."/>
            <person name="Itoh T."/>
            <person name="Niimura Y."/>
            <person name="Fujii Y."/>
            <person name="Habara T."/>
            <person name="Sakai H."/>
            <person name="Sato Y."/>
            <person name="Wilson G."/>
            <person name="Kumar K."/>
            <person name="McCouch S."/>
            <person name="Juretic N."/>
            <person name="Hoen D."/>
            <person name="Wright S."/>
            <person name="Bruskiewich R."/>
            <person name="Bureau T."/>
            <person name="Miyao A."/>
            <person name="Hirochika H."/>
            <person name="Nishikawa T."/>
            <person name="Kadowaki K."/>
            <person name="Sugiura M."/>
            <person name="Burr B."/>
            <person name="Sasaki T."/>
        </authorList>
    </citation>
    <scope>NUCLEOTIDE SEQUENCE [LARGE SCALE GENOMIC DNA]</scope>
    <source>
        <strain evidence="2">cv. Nipponbare</strain>
    </source>
</reference>
<accession>Q69M91</accession>
<dbReference type="CDD" id="cd17039">
    <property type="entry name" value="Ubl_ubiquitin_like"/>
    <property type="match status" value="1"/>
</dbReference>
<protein>
    <submittedName>
        <fullName evidence="1">Uncharacterized protein</fullName>
    </submittedName>
</protein>
<organism evidence="1 2">
    <name type="scientific">Oryza sativa subsp. japonica</name>
    <name type="common">Rice</name>
    <dbReference type="NCBI Taxonomy" id="39947"/>
    <lineage>
        <taxon>Eukaryota</taxon>
        <taxon>Viridiplantae</taxon>
        <taxon>Streptophyta</taxon>
        <taxon>Embryophyta</taxon>
        <taxon>Tracheophyta</taxon>
        <taxon>Spermatophyta</taxon>
        <taxon>Magnoliopsida</taxon>
        <taxon>Liliopsida</taxon>
        <taxon>Poales</taxon>
        <taxon>Poaceae</taxon>
        <taxon>BOP clade</taxon>
        <taxon>Oryzoideae</taxon>
        <taxon>Oryzeae</taxon>
        <taxon>Oryzinae</taxon>
        <taxon>Oryza</taxon>
        <taxon>Oryza sativa</taxon>
    </lineage>
</organism>
<proteinExistence type="predicted"/>
<dbReference type="Proteomes" id="UP000000763">
    <property type="component" value="Chromosome 7"/>
</dbReference>